<dbReference type="InterPro" id="IPR027267">
    <property type="entry name" value="AH/BAR_dom_sf"/>
</dbReference>
<dbReference type="CDD" id="cd07285">
    <property type="entry name" value="PX_SNX9"/>
    <property type="match status" value="1"/>
</dbReference>
<dbReference type="GO" id="GO:0000281">
    <property type="term" value="P:mitotic cytokinesis"/>
    <property type="evidence" value="ECO:0007669"/>
    <property type="project" value="InterPro"/>
</dbReference>
<proteinExistence type="inferred from homology"/>
<dbReference type="Ensembl" id="ENSHBUT00000000239.1">
    <property type="protein sequence ID" value="ENSHBUP00000027647.1"/>
    <property type="gene ID" value="ENSHBUG00000011134.1"/>
</dbReference>
<reference evidence="13" key="1">
    <citation type="submission" date="2025-08" db="UniProtKB">
        <authorList>
            <consortium name="Ensembl"/>
        </authorList>
    </citation>
    <scope>IDENTIFICATION</scope>
</reference>
<dbReference type="Pfam" id="PF10456">
    <property type="entry name" value="BAR_3_WASP_bdg"/>
    <property type="match status" value="1"/>
</dbReference>
<evidence type="ECO:0000256" key="1">
    <source>
        <dbReference type="ARBA" id="ARBA00004180"/>
    </source>
</evidence>
<dbReference type="InterPro" id="IPR036871">
    <property type="entry name" value="PX_dom_sf"/>
</dbReference>
<dbReference type="PROSITE" id="PS50002">
    <property type="entry name" value="SH3"/>
    <property type="match status" value="1"/>
</dbReference>
<dbReference type="GO" id="GO:0036089">
    <property type="term" value="P:cleavage furrow formation"/>
    <property type="evidence" value="ECO:0007669"/>
    <property type="project" value="TreeGrafter"/>
</dbReference>
<dbReference type="InterPro" id="IPR001683">
    <property type="entry name" value="PX_dom"/>
</dbReference>
<comment type="subcellular location">
    <subcellularLocation>
        <location evidence="1">Cytoplasmic vesicle membrane</location>
        <topology evidence="1">Peripheral membrane protein</topology>
        <orientation evidence="1">Cytoplasmic side</orientation>
    </subcellularLocation>
</comment>
<dbReference type="FunFam" id="3.30.1520.10:FF:000004">
    <property type="entry name" value="Sorting nexin"/>
    <property type="match status" value="1"/>
</dbReference>
<feature type="domain" description="PX" evidence="12">
    <location>
        <begin position="256"/>
        <end position="366"/>
    </location>
</feature>
<dbReference type="Pfam" id="PF00018">
    <property type="entry name" value="SH3_1"/>
    <property type="match status" value="1"/>
</dbReference>
<evidence type="ECO:0000256" key="9">
    <source>
        <dbReference type="PROSITE-ProRule" id="PRU00192"/>
    </source>
</evidence>
<dbReference type="Gene3D" id="3.30.1520.10">
    <property type="entry name" value="Phox-like domain"/>
    <property type="match status" value="1"/>
</dbReference>
<evidence type="ECO:0000256" key="2">
    <source>
        <dbReference type="ARBA" id="ARBA00010883"/>
    </source>
</evidence>
<dbReference type="InterPro" id="IPR001452">
    <property type="entry name" value="SH3_domain"/>
</dbReference>
<keyword evidence="5 7" id="KW-0472">Membrane</keyword>
<dbReference type="InterPro" id="IPR037426">
    <property type="entry name" value="SNX9_PX"/>
</dbReference>
<feature type="compositionally biased region" description="Low complexity" evidence="10">
    <location>
        <begin position="182"/>
        <end position="196"/>
    </location>
</feature>
<dbReference type="InterPro" id="IPR036028">
    <property type="entry name" value="SH3-like_dom_sf"/>
</dbReference>
<feature type="binding site" evidence="8">
    <location>
        <position position="294"/>
    </location>
    <ligand>
        <name>a 1,2-diacyl-sn-glycero-3-phospho-(1D-myo-inositol-4,5-bisphosphate)</name>
        <dbReference type="ChEBI" id="CHEBI:58456"/>
    </ligand>
</feature>
<evidence type="ECO:0000256" key="8">
    <source>
        <dbReference type="PIRSR" id="PIRSR027744-1"/>
    </source>
</evidence>
<evidence type="ECO:0000313" key="13">
    <source>
        <dbReference type="Ensembl" id="ENSHBUP00000027647.1"/>
    </source>
</evidence>
<dbReference type="InterPro" id="IPR014536">
    <property type="entry name" value="Snx9_fam"/>
</dbReference>
<dbReference type="GeneTree" id="ENSGT00940000156557"/>
<feature type="region of interest" description="Disordered" evidence="10">
    <location>
        <begin position="95"/>
        <end position="151"/>
    </location>
</feature>
<evidence type="ECO:0000256" key="5">
    <source>
        <dbReference type="ARBA" id="ARBA00023136"/>
    </source>
</evidence>
<protein>
    <recommendedName>
        <fullName evidence="7">Sorting nexin</fullName>
    </recommendedName>
</protein>
<dbReference type="GO" id="GO:0016197">
    <property type="term" value="P:endosomal transport"/>
    <property type="evidence" value="ECO:0007669"/>
    <property type="project" value="TreeGrafter"/>
</dbReference>
<keyword evidence="14" id="KW-1185">Reference proteome</keyword>
<dbReference type="Pfam" id="PF00787">
    <property type="entry name" value="PX"/>
    <property type="match status" value="1"/>
</dbReference>
<dbReference type="SUPFAM" id="SSF64268">
    <property type="entry name" value="PX domain"/>
    <property type="match status" value="1"/>
</dbReference>
<dbReference type="Proteomes" id="UP000264840">
    <property type="component" value="Unplaced"/>
</dbReference>
<dbReference type="GO" id="GO:0030659">
    <property type="term" value="C:cytoplasmic vesicle membrane"/>
    <property type="evidence" value="ECO:0007669"/>
    <property type="project" value="UniProtKB-SubCell"/>
</dbReference>
<dbReference type="InterPro" id="IPR035558">
    <property type="entry name" value="SNX9_SH3"/>
</dbReference>
<feature type="region of interest" description="Disordered" evidence="10">
    <location>
        <begin position="172"/>
        <end position="201"/>
    </location>
</feature>
<dbReference type="SMART" id="SM00326">
    <property type="entry name" value="SH3"/>
    <property type="match status" value="1"/>
</dbReference>
<evidence type="ECO:0000259" key="12">
    <source>
        <dbReference type="PROSITE" id="PS50195"/>
    </source>
</evidence>
<evidence type="ECO:0000256" key="6">
    <source>
        <dbReference type="ARBA" id="ARBA00023329"/>
    </source>
</evidence>
<dbReference type="GO" id="GO:0006886">
    <property type="term" value="P:intracellular protein transport"/>
    <property type="evidence" value="ECO:0007669"/>
    <property type="project" value="InterPro"/>
</dbReference>
<evidence type="ECO:0000256" key="3">
    <source>
        <dbReference type="ARBA" id="ARBA00022443"/>
    </source>
</evidence>
<feature type="binding site" evidence="8">
    <location>
        <position position="292"/>
    </location>
    <ligand>
        <name>a 1,2-diacyl-sn-glycero-3-phospho-(1D-myo-inositol-4,5-bisphosphate)</name>
        <dbReference type="ChEBI" id="CHEBI:58456"/>
    </ligand>
</feature>
<dbReference type="CDD" id="cd11898">
    <property type="entry name" value="SH3_SNX9"/>
    <property type="match status" value="1"/>
</dbReference>
<dbReference type="Gene3D" id="1.20.1270.60">
    <property type="entry name" value="Arfaptin homology (AH) domain/BAR domain"/>
    <property type="match status" value="1"/>
</dbReference>
<feature type="compositionally biased region" description="Polar residues" evidence="10">
    <location>
        <begin position="117"/>
        <end position="134"/>
    </location>
</feature>
<feature type="binding site" evidence="8">
    <location>
        <position position="333"/>
    </location>
    <ligand>
        <name>a 1,2-diacyl-sn-glycero-3-phospho-(1D-myo-inositol-4,5-bisphosphate)</name>
        <dbReference type="ChEBI" id="CHEBI:58456"/>
    </ligand>
</feature>
<reference evidence="13" key="2">
    <citation type="submission" date="2025-09" db="UniProtKB">
        <authorList>
            <consortium name="Ensembl"/>
        </authorList>
    </citation>
    <scope>IDENTIFICATION</scope>
</reference>
<evidence type="ECO:0000256" key="10">
    <source>
        <dbReference type="SAM" id="MobiDB-lite"/>
    </source>
</evidence>
<dbReference type="PRINTS" id="PR00452">
    <property type="entry name" value="SH3DOMAIN"/>
</dbReference>
<dbReference type="InterPro" id="IPR019497">
    <property type="entry name" value="Sorting_nexin_WASP-bd-dom"/>
</dbReference>
<dbReference type="GO" id="GO:0005886">
    <property type="term" value="C:plasma membrane"/>
    <property type="evidence" value="ECO:0007669"/>
    <property type="project" value="TreeGrafter"/>
</dbReference>
<keyword evidence="4" id="KW-0653">Protein transport</keyword>
<comment type="similarity">
    <text evidence="2 7">Belongs to the sorting nexin family.</text>
</comment>
<dbReference type="PANTHER" id="PTHR45827:SF2">
    <property type="entry name" value="SORTING NEXIN-9"/>
    <property type="match status" value="1"/>
</dbReference>
<feature type="compositionally biased region" description="Polar residues" evidence="10">
    <location>
        <begin position="95"/>
        <end position="106"/>
    </location>
</feature>
<dbReference type="SMART" id="SM00312">
    <property type="entry name" value="PX"/>
    <property type="match status" value="1"/>
</dbReference>
<name>A0A3Q3CPW5_HAPBU</name>
<dbReference type="PROSITE" id="PS50195">
    <property type="entry name" value="PX"/>
    <property type="match status" value="1"/>
</dbReference>
<dbReference type="GO" id="GO:0097320">
    <property type="term" value="P:plasma membrane tubulation"/>
    <property type="evidence" value="ECO:0007669"/>
    <property type="project" value="TreeGrafter"/>
</dbReference>
<dbReference type="PANTHER" id="PTHR45827">
    <property type="entry name" value="SORTING NEXIN"/>
    <property type="match status" value="1"/>
</dbReference>
<feature type="domain" description="SH3" evidence="11">
    <location>
        <begin position="1"/>
        <end position="62"/>
    </location>
</feature>
<dbReference type="AlphaFoldDB" id="A0A3Q3CPW5"/>
<evidence type="ECO:0000259" key="11">
    <source>
        <dbReference type="PROSITE" id="PS50002"/>
    </source>
</evidence>
<dbReference type="PIRSF" id="PIRSF027744">
    <property type="entry name" value="Snx9"/>
    <property type="match status" value="1"/>
</dbReference>
<keyword evidence="4" id="KW-0813">Transport</keyword>
<accession>A0A3Q3CPW5</accession>
<dbReference type="SUPFAM" id="SSF50044">
    <property type="entry name" value="SH3-domain"/>
    <property type="match status" value="1"/>
</dbReference>
<evidence type="ECO:0000313" key="14">
    <source>
        <dbReference type="Proteomes" id="UP000264840"/>
    </source>
</evidence>
<dbReference type="GO" id="GO:0006897">
    <property type="term" value="P:endocytosis"/>
    <property type="evidence" value="ECO:0007669"/>
    <property type="project" value="InterPro"/>
</dbReference>
<sequence length="601" mass="67308">MAQKAQVLYDFTAEPGNNELSVKEGETIIITNQSIGGGWVEAQNSRGEVGLVPEDYIELNKQFSVFPSAAAPTPSLGNVAGSDLSFFDAYAPASTPAQNQATNGNDPWSAWNADPSGGSTNNWASNPEGTQTGKSAPDPWPPVSHGHPQAYQGPDIYPYPYLIDYTGAEDDEWDDEWDDMKSTGGYAESEAGESGALQRGGSHATSMKISLNKFPGFSKSGPELYLLCKQLVKGKDRLPIYTGEVGPVWSYPETQLDCVVADPKKGSKMYGLKSYIEYQVTPSTTNRPVNHRYKHFDWLYERLLEKFGSAIPIPSLPDKQVTGRFEEEFIKMRMERLQGWMTRMCRHPVISSSEVFQLFVTYKDEKDWKMGKRKAEKDETVGVMVFSTMEPEAPDLDLIEVEQKCEQFSRFTKSMDDGVKEILTVGHEHWKRCTGPLPKEYQRIGKAFQNLSSVFTSSGYQGESALTDAMTAAGKTYEEIAQLVAEQPRKDLHHLMETNNEYKGLLGCFPDTIGVHKAAIDKVKEGDKLVAASKITQQDKVTMAKRASTMSYALQAEMNHFHSNRIYDYNRVMQLYLEEQVKFYETIAAKLRQAHSQFTTM</sequence>
<evidence type="ECO:0000256" key="4">
    <source>
        <dbReference type="ARBA" id="ARBA00022927"/>
    </source>
</evidence>
<evidence type="ECO:0000256" key="7">
    <source>
        <dbReference type="PIRNR" id="PIRNR027744"/>
    </source>
</evidence>
<organism evidence="13 14">
    <name type="scientific">Haplochromis burtoni</name>
    <name type="common">Burton's mouthbrooder</name>
    <name type="synonym">Chromis burtoni</name>
    <dbReference type="NCBI Taxonomy" id="8153"/>
    <lineage>
        <taxon>Eukaryota</taxon>
        <taxon>Metazoa</taxon>
        <taxon>Chordata</taxon>
        <taxon>Craniata</taxon>
        <taxon>Vertebrata</taxon>
        <taxon>Euteleostomi</taxon>
        <taxon>Actinopterygii</taxon>
        <taxon>Neopterygii</taxon>
        <taxon>Teleostei</taxon>
        <taxon>Neoteleostei</taxon>
        <taxon>Acanthomorphata</taxon>
        <taxon>Ovalentaria</taxon>
        <taxon>Cichlomorphae</taxon>
        <taxon>Cichliformes</taxon>
        <taxon>Cichlidae</taxon>
        <taxon>African cichlids</taxon>
        <taxon>Pseudocrenilabrinae</taxon>
        <taxon>Haplochromini</taxon>
        <taxon>Haplochromis</taxon>
    </lineage>
</organism>
<keyword evidence="3 9" id="KW-0728">SH3 domain</keyword>
<keyword evidence="6 7" id="KW-0968">Cytoplasmic vesicle</keyword>
<dbReference type="GO" id="GO:0035091">
    <property type="term" value="F:phosphatidylinositol binding"/>
    <property type="evidence" value="ECO:0007669"/>
    <property type="project" value="InterPro"/>
</dbReference>
<dbReference type="Gene3D" id="2.30.30.40">
    <property type="entry name" value="SH3 Domains"/>
    <property type="match status" value="1"/>
</dbReference>